<dbReference type="Pfam" id="PF13271">
    <property type="entry name" value="DUF4062"/>
    <property type="match status" value="1"/>
</dbReference>
<dbReference type="InterPro" id="IPR025139">
    <property type="entry name" value="DUF4062"/>
</dbReference>
<dbReference type="AlphaFoldDB" id="A0A014PWA2"/>
<gene>
    <name evidence="2" type="ORF">BG55_12900</name>
</gene>
<reference evidence="2 3" key="1">
    <citation type="submission" date="2014-02" db="EMBL/GenBank/DDBJ databases">
        <title>Draft genome of Erwinia mallotivora strain BT-MARDI, a papaya dieback pathogen.</title>
        <authorList>
            <person name="Redzuan R."/>
            <person name="Abu Bakar N."/>
            <person name="Badrun R."/>
            <person name="Mohd Raih M.F."/>
            <person name="Rozano L."/>
            <person name="Mat Amin N."/>
        </authorList>
    </citation>
    <scope>NUCLEOTIDE SEQUENCE [LARGE SCALE GENOMIC DNA]</scope>
    <source>
        <strain evidence="2 3">BT-MARDI</strain>
    </source>
</reference>
<dbReference type="EMBL" id="JFHN01000051">
    <property type="protein sequence ID" value="EXU75152.1"/>
    <property type="molecule type" value="Genomic_DNA"/>
</dbReference>
<evidence type="ECO:0000313" key="3">
    <source>
        <dbReference type="Proteomes" id="UP000019918"/>
    </source>
</evidence>
<comment type="caution">
    <text evidence="2">The sequence shown here is derived from an EMBL/GenBank/DDBJ whole genome shotgun (WGS) entry which is preliminary data.</text>
</comment>
<proteinExistence type="predicted"/>
<dbReference type="Proteomes" id="UP000019918">
    <property type="component" value="Unassembled WGS sequence"/>
</dbReference>
<name>A0A014PWA2_9GAMM</name>
<evidence type="ECO:0000259" key="1">
    <source>
        <dbReference type="Pfam" id="PF13271"/>
    </source>
</evidence>
<keyword evidence="3" id="KW-1185">Reference proteome</keyword>
<protein>
    <recommendedName>
        <fullName evidence="1">DUF4062 domain-containing protein</fullName>
    </recommendedName>
</protein>
<dbReference type="STRING" id="69222.BG55_12900"/>
<organism evidence="2 3">
    <name type="scientific">Erwinia mallotivora</name>
    <dbReference type="NCBI Taxonomy" id="69222"/>
    <lineage>
        <taxon>Bacteria</taxon>
        <taxon>Pseudomonadati</taxon>
        <taxon>Pseudomonadota</taxon>
        <taxon>Gammaproteobacteria</taxon>
        <taxon>Enterobacterales</taxon>
        <taxon>Erwiniaceae</taxon>
        <taxon>Erwinia</taxon>
    </lineage>
</organism>
<evidence type="ECO:0000313" key="2">
    <source>
        <dbReference type="EMBL" id="EXU75152.1"/>
    </source>
</evidence>
<dbReference type="OrthoDB" id="5951860at2"/>
<dbReference type="RefSeq" id="WP_034938013.1">
    <property type="nucleotide sequence ID" value="NZ_JFHN01000051.1"/>
</dbReference>
<sequence>MNIFISSLISGFEENRIAVKRAISILGHKPIMAEDFGARSDSPQVTCLRGVREADAVILILGSRYGTPQQKGLSATHEEVLEARTTKPLIIFLEANIHPEPEQENLLNEVSTWEKGLFREEFSSAEDLFEKCLKAISQLQLAHAQSPVDPEGLKKRAITNLPKENQNYFLSSVRLQISIAAGPDTTIIRPAQMGSKALIDIMSQEALFGNNSGIGPIFDRQSGVNDSLDSDSLCISQSQNRDVHNLVKLSPSGDILLILCMPMQSGGLPVILEETEHEILLKGFDYASWLLAEIDKTQRLTHVVPAVSIAGASSAGWRTIAEHQASPNSMQSFGMGQSKEPVLLSPAHIVRQSFALSSDRNTYVEDFVALLRRMWKEQRY</sequence>
<feature type="domain" description="DUF4062" evidence="1">
    <location>
        <begin position="3"/>
        <end position="83"/>
    </location>
</feature>
<accession>A0A014PWA2</accession>
<dbReference type="PATRIC" id="fig|69222.5.peg.2645"/>